<protein>
    <submittedName>
        <fullName evidence="1">Uncharacterized protein</fullName>
    </submittedName>
</protein>
<evidence type="ECO:0000313" key="1">
    <source>
        <dbReference type="EMBL" id="SVB01347.1"/>
    </source>
</evidence>
<dbReference type="EMBL" id="UINC01025558">
    <property type="protein sequence ID" value="SVB01347.1"/>
    <property type="molecule type" value="Genomic_DNA"/>
</dbReference>
<proteinExistence type="predicted"/>
<sequence length="66" mass="7313">MVVAVWSGVKGWSVQEARSVSKWRLSGDIGNSRIVGAIRSEMATHRFSGRHPAMKDCRGQRTSILD</sequence>
<name>A0A382AK38_9ZZZZ</name>
<gene>
    <name evidence="1" type="ORF">METZ01_LOCUS154201</name>
</gene>
<accession>A0A382AK38</accession>
<organism evidence="1">
    <name type="scientific">marine metagenome</name>
    <dbReference type="NCBI Taxonomy" id="408172"/>
    <lineage>
        <taxon>unclassified sequences</taxon>
        <taxon>metagenomes</taxon>
        <taxon>ecological metagenomes</taxon>
    </lineage>
</organism>
<dbReference type="AlphaFoldDB" id="A0A382AK38"/>
<reference evidence="1" key="1">
    <citation type="submission" date="2018-05" db="EMBL/GenBank/DDBJ databases">
        <authorList>
            <person name="Lanie J.A."/>
            <person name="Ng W.-L."/>
            <person name="Kazmierczak K.M."/>
            <person name="Andrzejewski T.M."/>
            <person name="Davidsen T.M."/>
            <person name="Wayne K.J."/>
            <person name="Tettelin H."/>
            <person name="Glass J.I."/>
            <person name="Rusch D."/>
            <person name="Podicherti R."/>
            <person name="Tsui H.-C.T."/>
            <person name="Winkler M.E."/>
        </authorList>
    </citation>
    <scope>NUCLEOTIDE SEQUENCE</scope>
</reference>